<protein>
    <submittedName>
        <fullName evidence="1">Uncharacterized protein</fullName>
    </submittedName>
</protein>
<reference evidence="1" key="1">
    <citation type="submission" date="2013-04" db="EMBL/GenBank/DDBJ databases">
        <authorList>
            <person name="Qu J."/>
            <person name="Murali S.C."/>
            <person name="Bandaranaike D."/>
            <person name="Bellair M."/>
            <person name="Blankenburg K."/>
            <person name="Chao H."/>
            <person name="Dinh H."/>
            <person name="Doddapaneni H."/>
            <person name="Downs B."/>
            <person name="Dugan-Rocha S."/>
            <person name="Elkadiri S."/>
            <person name="Gnanaolivu R.D."/>
            <person name="Hernandez B."/>
            <person name="Javaid M."/>
            <person name="Jayaseelan J.C."/>
            <person name="Lee S."/>
            <person name="Li M."/>
            <person name="Ming W."/>
            <person name="Munidasa M."/>
            <person name="Muniz J."/>
            <person name="Nguyen L."/>
            <person name="Ongeri F."/>
            <person name="Osuji N."/>
            <person name="Pu L.-L."/>
            <person name="Puazo M."/>
            <person name="Qu C."/>
            <person name="Quiroz J."/>
            <person name="Raj R."/>
            <person name="Weissenberger G."/>
            <person name="Xin Y."/>
            <person name="Zou X."/>
            <person name="Han Y."/>
            <person name="Richards S."/>
            <person name="Worley K."/>
            <person name="Muzny D."/>
            <person name="Gibbs R."/>
        </authorList>
    </citation>
    <scope>NUCLEOTIDE SEQUENCE</scope>
    <source>
        <strain evidence="1">Sampled in the wild</strain>
    </source>
</reference>
<organism evidence="1 2">
    <name type="scientific">Ladona fulva</name>
    <name type="common">Scarce chaser dragonfly</name>
    <name type="synonym">Libellula fulva</name>
    <dbReference type="NCBI Taxonomy" id="123851"/>
    <lineage>
        <taxon>Eukaryota</taxon>
        <taxon>Metazoa</taxon>
        <taxon>Ecdysozoa</taxon>
        <taxon>Arthropoda</taxon>
        <taxon>Hexapoda</taxon>
        <taxon>Insecta</taxon>
        <taxon>Pterygota</taxon>
        <taxon>Palaeoptera</taxon>
        <taxon>Odonata</taxon>
        <taxon>Epiprocta</taxon>
        <taxon>Anisoptera</taxon>
        <taxon>Libelluloidea</taxon>
        <taxon>Libellulidae</taxon>
        <taxon>Ladona</taxon>
    </lineage>
</organism>
<evidence type="ECO:0000313" key="2">
    <source>
        <dbReference type="Proteomes" id="UP000792457"/>
    </source>
</evidence>
<evidence type="ECO:0000313" key="1">
    <source>
        <dbReference type="EMBL" id="KAG8234657.1"/>
    </source>
</evidence>
<dbReference type="AlphaFoldDB" id="A0A8K0KHJ8"/>
<dbReference type="EMBL" id="KZ308836">
    <property type="protein sequence ID" value="KAG8234657.1"/>
    <property type="molecule type" value="Genomic_DNA"/>
</dbReference>
<gene>
    <name evidence="1" type="ORF">J437_LFUL006545</name>
</gene>
<proteinExistence type="predicted"/>
<reference evidence="1" key="2">
    <citation type="submission" date="2017-10" db="EMBL/GenBank/DDBJ databases">
        <title>Ladona fulva Genome sequencing and assembly.</title>
        <authorList>
            <person name="Murali S."/>
            <person name="Richards S."/>
            <person name="Bandaranaike D."/>
            <person name="Bellair M."/>
            <person name="Blankenburg K."/>
            <person name="Chao H."/>
            <person name="Dinh H."/>
            <person name="Doddapaneni H."/>
            <person name="Dugan-Rocha S."/>
            <person name="Elkadiri S."/>
            <person name="Gnanaolivu R."/>
            <person name="Hernandez B."/>
            <person name="Skinner E."/>
            <person name="Javaid M."/>
            <person name="Lee S."/>
            <person name="Li M."/>
            <person name="Ming W."/>
            <person name="Munidasa M."/>
            <person name="Muniz J."/>
            <person name="Nguyen L."/>
            <person name="Hughes D."/>
            <person name="Osuji N."/>
            <person name="Pu L.-L."/>
            <person name="Puazo M."/>
            <person name="Qu C."/>
            <person name="Quiroz J."/>
            <person name="Raj R."/>
            <person name="Weissenberger G."/>
            <person name="Xin Y."/>
            <person name="Zou X."/>
            <person name="Han Y."/>
            <person name="Worley K."/>
            <person name="Muzny D."/>
            <person name="Gibbs R."/>
        </authorList>
    </citation>
    <scope>NUCLEOTIDE SEQUENCE</scope>
    <source>
        <strain evidence="1">Sampled in the wild</strain>
    </source>
</reference>
<dbReference type="Proteomes" id="UP000792457">
    <property type="component" value="Unassembled WGS sequence"/>
</dbReference>
<comment type="caution">
    <text evidence="1">The sequence shown here is derived from an EMBL/GenBank/DDBJ whole genome shotgun (WGS) entry which is preliminary data.</text>
</comment>
<sequence length="92" mass="10560">MNNHGETILKYFVLILERLLSVAKLSDDVHDPLTLDLSDCRLCFDNEKVLINVFEVNGYLNDVTRAIIDVLNCEISADDRFHHLFARVVLTN</sequence>
<keyword evidence="2" id="KW-1185">Reference proteome</keyword>
<accession>A0A8K0KHJ8</accession>
<name>A0A8K0KHJ8_LADFU</name>